<reference evidence="1 2" key="1">
    <citation type="submission" date="2016-10" db="EMBL/GenBank/DDBJ databases">
        <authorList>
            <person name="de Groot N.N."/>
        </authorList>
    </citation>
    <scope>NUCLEOTIDE SEQUENCE [LARGE SCALE GENOMIC DNA]</scope>
    <source>
        <strain evidence="1 2">DSM 3857</strain>
    </source>
</reference>
<name>A0A1H8DYB0_9RHOB</name>
<evidence type="ECO:0000313" key="1">
    <source>
        <dbReference type="EMBL" id="SEN12165.1"/>
    </source>
</evidence>
<keyword evidence="2" id="KW-1185">Reference proteome</keyword>
<proteinExistence type="predicted"/>
<organism evidence="1 2">
    <name type="scientific">Gemmobacter aquatilis</name>
    <dbReference type="NCBI Taxonomy" id="933059"/>
    <lineage>
        <taxon>Bacteria</taxon>
        <taxon>Pseudomonadati</taxon>
        <taxon>Pseudomonadota</taxon>
        <taxon>Alphaproteobacteria</taxon>
        <taxon>Rhodobacterales</taxon>
        <taxon>Paracoccaceae</taxon>
        <taxon>Gemmobacter</taxon>
    </lineage>
</organism>
<protein>
    <submittedName>
        <fullName evidence="1">Uncharacterized protein</fullName>
    </submittedName>
</protein>
<dbReference type="RefSeq" id="WP_091299654.1">
    <property type="nucleotide sequence ID" value="NZ_FOCE01000003.1"/>
</dbReference>
<gene>
    <name evidence="1" type="ORF">SAMN04488103_103164</name>
</gene>
<sequence>MDPAEVQALFTRASGEFLFARWGRPIVPVVFGVEDATLAIVKGAIEAVVVLAGHRMAETDPELGANLMVFFFRDWAELPEVPNLDRLVPDLAPLCARLAAVGANQYRLFRFDATGAIKAAFVFLRMDEELSAVPADTLALNQAVQVILLWSDRAFADRSALARVRETVILRPEIGALIRAAYDPVLPPVAQDPSHALRLFARTQREEI</sequence>
<dbReference type="STRING" id="933059.SAMN04488103_103164"/>
<dbReference type="AlphaFoldDB" id="A0A1H8DYB0"/>
<dbReference type="OrthoDB" id="7827308at2"/>
<accession>A0A1H8DYB0</accession>
<dbReference type="EMBL" id="FOCE01000003">
    <property type="protein sequence ID" value="SEN12165.1"/>
    <property type="molecule type" value="Genomic_DNA"/>
</dbReference>
<evidence type="ECO:0000313" key="2">
    <source>
        <dbReference type="Proteomes" id="UP000198761"/>
    </source>
</evidence>
<dbReference type="Proteomes" id="UP000198761">
    <property type="component" value="Unassembled WGS sequence"/>
</dbReference>